<organism evidence="1 2">
    <name type="scientific">Kipferlia bialata</name>
    <dbReference type="NCBI Taxonomy" id="797122"/>
    <lineage>
        <taxon>Eukaryota</taxon>
        <taxon>Metamonada</taxon>
        <taxon>Carpediemonas-like organisms</taxon>
        <taxon>Kipferlia</taxon>
    </lineage>
</organism>
<protein>
    <submittedName>
        <fullName evidence="1">Uncharacterized protein</fullName>
    </submittedName>
</protein>
<dbReference type="Proteomes" id="UP000265618">
    <property type="component" value="Unassembled WGS sequence"/>
</dbReference>
<gene>
    <name evidence="1" type="ORF">KIPB_013612</name>
</gene>
<evidence type="ECO:0000313" key="2">
    <source>
        <dbReference type="Proteomes" id="UP000265618"/>
    </source>
</evidence>
<comment type="caution">
    <text evidence="1">The sequence shown here is derived from an EMBL/GenBank/DDBJ whole genome shotgun (WGS) entry which is preliminary data.</text>
</comment>
<proteinExistence type="predicted"/>
<accession>A0A9K3GPN6</accession>
<sequence length="155" mass="17416">MTNTSATTRKATACLFFGGVPKGYTEAQMRELIHTVIKRMYKPDIAEERLDLINSALTRIHFLRGKEDDTTAAGYLFFSDLGVARFALKLLRYQVIDASDTAVPDSLELEVMWREDDKTRRMAAQGLVAVTNLHPTVSNRMLCQAFEPLARVCSV</sequence>
<dbReference type="EMBL" id="BDIP01006558">
    <property type="protein sequence ID" value="GIQ90717.1"/>
    <property type="molecule type" value="Genomic_DNA"/>
</dbReference>
<dbReference type="AlphaFoldDB" id="A0A9K3GPN6"/>
<reference evidence="1 2" key="1">
    <citation type="journal article" date="2018" name="PLoS ONE">
        <title>The draft genome of Kipferlia bialata reveals reductive genome evolution in fornicate parasites.</title>
        <authorList>
            <person name="Tanifuji G."/>
            <person name="Takabayashi S."/>
            <person name="Kume K."/>
            <person name="Takagi M."/>
            <person name="Nakayama T."/>
            <person name="Kamikawa R."/>
            <person name="Inagaki Y."/>
            <person name="Hashimoto T."/>
        </authorList>
    </citation>
    <scope>NUCLEOTIDE SEQUENCE [LARGE SCALE GENOMIC DNA]</scope>
    <source>
        <strain evidence="1">NY0173</strain>
    </source>
</reference>
<name>A0A9K3GPN6_9EUKA</name>
<keyword evidence="2" id="KW-1185">Reference proteome</keyword>
<evidence type="ECO:0000313" key="1">
    <source>
        <dbReference type="EMBL" id="GIQ90717.1"/>
    </source>
</evidence>
<feature type="non-terminal residue" evidence="1">
    <location>
        <position position="1"/>
    </location>
</feature>